<dbReference type="SUPFAM" id="SSF49265">
    <property type="entry name" value="Fibronectin type III"/>
    <property type="match status" value="1"/>
</dbReference>
<dbReference type="STRING" id="1798391.A2968_04810"/>
<protein>
    <recommendedName>
        <fullName evidence="4">Fibronectin type-III domain-containing protein</fullName>
    </recommendedName>
</protein>
<evidence type="ECO:0008006" key="4">
    <source>
        <dbReference type="Google" id="ProtNLM"/>
    </source>
</evidence>
<reference evidence="2 3" key="1">
    <citation type="journal article" date="2016" name="Nat. Commun.">
        <title>Thousands of microbial genomes shed light on interconnected biogeochemical processes in an aquifer system.</title>
        <authorList>
            <person name="Anantharaman K."/>
            <person name="Brown C.T."/>
            <person name="Hug L.A."/>
            <person name="Sharon I."/>
            <person name="Castelle C.J."/>
            <person name="Probst A.J."/>
            <person name="Thomas B.C."/>
            <person name="Singh A."/>
            <person name="Wilkins M.J."/>
            <person name="Karaoz U."/>
            <person name="Brodie E.L."/>
            <person name="Williams K.H."/>
            <person name="Hubbard S.S."/>
            <person name="Banfield J.F."/>
        </authorList>
    </citation>
    <scope>NUCLEOTIDE SEQUENCE [LARGE SCALE GENOMIC DNA]</scope>
</reference>
<feature type="region of interest" description="Disordered" evidence="1">
    <location>
        <begin position="177"/>
        <end position="214"/>
    </location>
</feature>
<dbReference type="Proteomes" id="UP000176228">
    <property type="component" value="Unassembled WGS sequence"/>
</dbReference>
<feature type="compositionally biased region" description="Low complexity" evidence="1">
    <location>
        <begin position="177"/>
        <end position="192"/>
    </location>
</feature>
<comment type="caution">
    <text evidence="2">The sequence shown here is derived from an EMBL/GenBank/DDBJ whole genome shotgun (WGS) entry which is preliminary data.</text>
</comment>
<accession>A0A1F6BCX4</accession>
<dbReference type="EMBL" id="MFJU01000032">
    <property type="protein sequence ID" value="OGG34643.1"/>
    <property type="molecule type" value="Genomic_DNA"/>
</dbReference>
<dbReference type="InterPro" id="IPR013783">
    <property type="entry name" value="Ig-like_fold"/>
</dbReference>
<proteinExistence type="predicted"/>
<gene>
    <name evidence="2" type="ORF">A2968_04810</name>
</gene>
<dbReference type="Gene3D" id="2.60.40.10">
    <property type="entry name" value="Immunoglobulins"/>
    <property type="match status" value="1"/>
</dbReference>
<evidence type="ECO:0000313" key="2">
    <source>
        <dbReference type="EMBL" id="OGG34643.1"/>
    </source>
</evidence>
<evidence type="ECO:0000256" key="1">
    <source>
        <dbReference type="SAM" id="MobiDB-lite"/>
    </source>
</evidence>
<dbReference type="AlphaFoldDB" id="A0A1F6BCX4"/>
<name>A0A1F6BCX4_9BACT</name>
<evidence type="ECO:0000313" key="3">
    <source>
        <dbReference type="Proteomes" id="UP000176228"/>
    </source>
</evidence>
<organism evidence="2 3">
    <name type="scientific">Candidatus Gottesmanbacteria bacterium RIFCSPLOWO2_01_FULL_42_22</name>
    <dbReference type="NCBI Taxonomy" id="1798391"/>
    <lineage>
        <taxon>Bacteria</taxon>
        <taxon>Candidatus Gottesmaniibacteriota</taxon>
    </lineage>
</organism>
<sequence>MRTGRRKINIMKKFSLLTGVLATPVIFSLVVFVASVSAEPYGWSPDVDNSWKGPPTCTDAKPDKAPILLQPNHPLLPKGKKGEIRLFWHKVPGATGYNVYYGLSPRNYIFSAVNIGDTDNFTVGHLNGRRYYFAVQAVKGCAASDLSNEWWGVSGGGTGGVQGTGFTPVRKTIVPQPTAAEEPEVTEAPAVQGTSEEVPPVEQYQAPENPKPFVPTPTPKLSFWQRLLRIFFK</sequence>
<dbReference type="InterPro" id="IPR036116">
    <property type="entry name" value="FN3_sf"/>
</dbReference>